<name>A0A3A1YEP5_9GAMM</name>
<dbReference type="RefSeq" id="WP_119534520.1">
    <property type="nucleotide sequence ID" value="NZ_NRJF01000075.1"/>
</dbReference>
<dbReference type="AlphaFoldDB" id="A0A3A1YEP5"/>
<sequence length="253" mass="29157">MLHKHDHVHHTNCSCNHHEIYIPFFFLENPQQALNISKKWELTEHQALIDLHTYCQNYNLNFASTFGQILAKVILRIEIQEHQAVQEYLIDCLGYANFSPSAIIAHYNPVGLSDTAQNLFEFANSFNAIINEYKLTLPTTTPKLILESLDHFSQGVKLLVEDLKVYLQIVNTYLETLEDSPVVKLIQNAIFDISSRFKVENFSSSVNYNLLLELIPELTLYGKKTINYPTYRNNNSGLMFDSIFEILISIPTK</sequence>
<organism evidence="1 2">
    <name type="scientific">Psittacicella gerlachiana</name>
    <dbReference type="NCBI Taxonomy" id="2028574"/>
    <lineage>
        <taxon>Bacteria</taxon>
        <taxon>Pseudomonadati</taxon>
        <taxon>Pseudomonadota</taxon>
        <taxon>Gammaproteobacteria</taxon>
        <taxon>Pasteurellales</taxon>
        <taxon>Psittacicellaceae</taxon>
        <taxon>Psittacicella</taxon>
    </lineage>
</organism>
<accession>A0A3A1YEP5</accession>
<protein>
    <submittedName>
        <fullName evidence="1">Uncharacterized protein</fullName>
    </submittedName>
</protein>
<proteinExistence type="predicted"/>
<dbReference type="OrthoDB" id="9855488at2"/>
<keyword evidence="2" id="KW-1185">Reference proteome</keyword>
<reference evidence="1 2" key="1">
    <citation type="submission" date="2017-08" db="EMBL/GenBank/DDBJ databases">
        <title>Reclassification of Bisgaard taxon 37 and 44.</title>
        <authorList>
            <person name="Christensen H."/>
        </authorList>
    </citation>
    <scope>NUCLEOTIDE SEQUENCE [LARGE SCALE GENOMIC DNA]</scope>
    <source>
        <strain evidence="1 2">EEAB3T1</strain>
    </source>
</reference>
<evidence type="ECO:0000313" key="1">
    <source>
        <dbReference type="EMBL" id="RIY36021.1"/>
    </source>
</evidence>
<comment type="caution">
    <text evidence="1">The sequence shown here is derived from an EMBL/GenBank/DDBJ whole genome shotgun (WGS) entry which is preliminary data.</text>
</comment>
<dbReference type="EMBL" id="NRJF01000075">
    <property type="protein sequence ID" value="RIY36021.1"/>
    <property type="molecule type" value="Genomic_DNA"/>
</dbReference>
<gene>
    <name evidence="1" type="ORF">CKF59_03095</name>
</gene>
<dbReference type="Proteomes" id="UP000265964">
    <property type="component" value="Unassembled WGS sequence"/>
</dbReference>
<evidence type="ECO:0000313" key="2">
    <source>
        <dbReference type="Proteomes" id="UP000265964"/>
    </source>
</evidence>